<gene>
    <name evidence="2" type="ORF">Tco_0974566</name>
</gene>
<name>A0ABQ5EBY1_9ASTR</name>
<evidence type="ECO:0000313" key="2">
    <source>
        <dbReference type="EMBL" id="GJT48409.1"/>
    </source>
</evidence>
<sequence>MLSSLSIRQRQTNEWMRWRRSLTKDVEGSNKLHPGTTNDMNDERLKPHTEPHTDSLFVEGMQPTGFGREFGVDPQAAVDREMRHMIETNQRGEREHRGVERARGAGIDIKQETDSHVSRYSEHSERGISSKMPLILKVKLHMDEYIELNGI</sequence>
<feature type="compositionally biased region" description="Basic and acidic residues" evidence="1">
    <location>
        <begin position="41"/>
        <end position="53"/>
    </location>
</feature>
<organism evidence="2 3">
    <name type="scientific">Tanacetum coccineum</name>
    <dbReference type="NCBI Taxonomy" id="301880"/>
    <lineage>
        <taxon>Eukaryota</taxon>
        <taxon>Viridiplantae</taxon>
        <taxon>Streptophyta</taxon>
        <taxon>Embryophyta</taxon>
        <taxon>Tracheophyta</taxon>
        <taxon>Spermatophyta</taxon>
        <taxon>Magnoliopsida</taxon>
        <taxon>eudicotyledons</taxon>
        <taxon>Gunneridae</taxon>
        <taxon>Pentapetalae</taxon>
        <taxon>asterids</taxon>
        <taxon>campanulids</taxon>
        <taxon>Asterales</taxon>
        <taxon>Asteraceae</taxon>
        <taxon>Asteroideae</taxon>
        <taxon>Anthemideae</taxon>
        <taxon>Anthemidinae</taxon>
        <taxon>Tanacetum</taxon>
    </lineage>
</organism>
<proteinExistence type="predicted"/>
<accession>A0ABQ5EBY1</accession>
<evidence type="ECO:0000313" key="3">
    <source>
        <dbReference type="Proteomes" id="UP001151760"/>
    </source>
</evidence>
<keyword evidence="3" id="KW-1185">Reference proteome</keyword>
<dbReference type="EMBL" id="BQNB010016152">
    <property type="protein sequence ID" value="GJT48409.1"/>
    <property type="molecule type" value="Genomic_DNA"/>
</dbReference>
<reference evidence="2" key="2">
    <citation type="submission" date="2022-01" db="EMBL/GenBank/DDBJ databases">
        <authorList>
            <person name="Yamashiro T."/>
            <person name="Shiraishi A."/>
            <person name="Satake H."/>
            <person name="Nakayama K."/>
        </authorList>
    </citation>
    <scope>NUCLEOTIDE SEQUENCE</scope>
</reference>
<evidence type="ECO:0000256" key="1">
    <source>
        <dbReference type="SAM" id="MobiDB-lite"/>
    </source>
</evidence>
<feature type="region of interest" description="Disordered" evidence="1">
    <location>
        <begin position="26"/>
        <end position="71"/>
    </location>
</feature>
<protein>
    <submittedName>
        <fullName evidence="2">Uncharacterized protein</fullName>
    </submittedName>
</protein>
<dbReference type="Proteomes" id="UP001151760">
    <property type="component" value="Unassembled WGS sequence"/>
</dbReference>
<comment type="caution">
    <text evidence="2">The sequence shown here is derived from an EMBL/GenBank/DDBJ whole genome shotgun (WGS) entry which is preliminary data.</text>
</comment>
<reference evidence="2" key="1">
    <citation type="journal article" date="2022" name="Int. J. Mol. Sci.">
        <title>Draft Genome of Tanacetum Coccineum: Genomic Comparison of Closely Related Tanacetum-Family Plants.</title>
        <authorList>
            <person name="Yamashiro T."/>
            <person name="Shiraishi A."/>
            <person name="Nakayama K."/>
            <person name="Satake H."/>
        </authorList>
    </citation>
    <scope>NUCLEOTIDE SEQUENCE</scope>
</reference>